<proteinExistence type="predicted"/>
<dbReference type="OrthoDB" id="2514797at2759"/>
<sequence>MSYSMINIKILRKFGEELAHVIKPRFVETCSTEDYINVMQVIITTTKIGKTWTKKSMESKILPKTSKEDRTPEIPVYKCQTCGSNSHSSNTFTKKTRINKAEVIEEVWCSEGKKNLTNIWQYLITHQQRIILFKKLQLSFNSMNFILTCHNIVKIATTPSISRSPYCAGLNLLVVKAILLENPD</sequence>
<dbReference type="AlphaFoldDB" id="A0A9Q3DEV1"/>
<gene>
    <name evidence="1" type="ORF">O181_039400</name>
</gene>
<evidence type="ECO:0000313" key="2">
    <source>
        <dbReference type="Proteomes" id="UP000765509"/>
    </source>
</evidence>
<name>A0A9Q3DEV1_9BASI</name>
<protein>
    <submittedName>
        <fullName evidence="1">Uncharacterized protein</fullName>
    </submittedName>
</protein>
<dbReference type="EMBL" id="AVOT02015392">
    <property type="protein sequence ID" value="MBW0499685.1"/>
    <property type="molecule type" value="Genomic_DNA"/>
</dbReference>
<accession>A0A9Q3DEV1</accession>
<organism evidence="1 2">
    <name type="scientific">Austropuccinia psidii MF-1</name>
    <dbReference type="NCBI Taxonomy" id="1389203"/>
    <lineage>
        <taxon>Eukaryota</taxon>
        <taxon>Fungi</taxon>
        <taxon>Dikarya</taxon>
        <taxon>Basidiomycota</taxon>
        <taxon>Pucciniomycotina</taxon>
        <taxon>Pucciniomycetes</taxon>
        <taxon>Pucciniales</taxon>
        <taxon>Sphaerophragmiaceae</taxon>
        <taxon>Austropuccinia</taxon>
    </lineage>
</organism>
<dbReference type="Proteomes" id="UP000765509">
    <property type="component" value="Unassembled WGS sequence"/>
</dbReference>
<evidence type="ECO:0000313" key="1">
    <source>
        <dbReference type="EMBL" id="MBW0499685.1"/>
    </source>
</evidence>
<keyword evidence="2" id="KW-1185">Reference proteome</keyword>
<reference evidence="1" key="1">
    <citation type="submission" date="2021-03" db="EMBL/GenBank/DDBJ databases">
        <title>Draft genome sequence of rust myrtle Austropuccinia psidii MF-1, a brazilian biotype.</title>
        <authorList>
            <person name="Quecine M.C."/>
            <person name="Pachon D.M.R."/>
            <person name="Bonatelli M.L."/>
            <person name="Correr F.H."/>
            <person name="Franceschini L.M."/>
            <person name="Leite T.F."/>
            <person name="Margarido G.R.A."/>
            <person name="Almeida C.A."/>
            <person name="Ferrarezi J.A."/>
            <person name="Labate C.A."/>
        </authorList>
    </citation>
    <scope>NUCLEOTIDE SEQUENCE</scope>
    <source>
        <strain evidence="1">MF-1</strain>
    </source>
</reference>
<comment type="caution">
    <text evidence="1">The sequence shown here is derived from an EMBL/GenBank/DDBJ whole genome shotgun (WGS) entry which is preliminary data.</text>
</comment>